<dbReference type="GO" id="GO:0006508">
    <property type="term" value="P:proteolysis"/>
    <property type="evidence" value="ECO:0007669"/>
    <property type="project" value="InterPro"/>
</dbReference>
<comment type="caution">
    <text evidence="2">The sequence shown here is derived from an EMBL/GenBank/DDBJ whole genome shotgun (WGS) entry which is preliminary data.</text>
</comment>
<evidence type="ECO:0000259" key="1">
    <source>
        <dbReference type="Pfam" id="PF00112"/>
    </source>
</evidence>
<dbReference type="SUPFAM" id="SSF54001">
    <property type="entry name" value="Cysteine proteinases"/>
    <property type="match status" value="1"/>
</dbReference>
<feature type="non-terminal residue" evidence="2">
    <location>
        <position position="1"/>
    </location>
</feature>
<dbReference type="InterPro" id="IPR038765">
    <property type="entry name" value="Papain-like_cys_pep_sf"/>
</dbReference>
<sequence length="86" mass="9260">AAVEGINKIRSGELISLSEQELEDCASEENEGCNGIFFLQNSLVVVMGGNKDVPPNDTEALMSAVSWQPVSVAIEAGGPDFQFFRR</sequence>
<dbReference type="EMBL" id="JBAMMX010000019">
    <property type="protein sequence ID" value="KAK6922343.1"/>
    <property type="molecule type" value="Genomic_DNA"/>
</dbReference>
<proteinExistence type="predicted"/>
<protein>
    <submittedName>
        <fullName evidence="2">Peptidase C1A, papain C-terminal</fullName>
    </submittedName>
</protein>
<accession>A0AAN8USG6</accession>
<organism evidence="2 3">
    <name type="scientific">Dillenia turbinata</name>
    <dbReference type="NCBI Taxonomy" id="194707"/>
    <lineage>
        <taxon>Eukaryota</taxon>
        <taxon>Viridiplantae</taxon>
        <taxon>Streptophyta</taxon>
        <taxon>Embryophyta</taxon>
        <taxon>Tracheophyta</taxon>
        <taxon>Spermatophyta</taxon>
        <taxon>Magnoliopsida</taxon>
        <taxon>eudicotyledons</taxon>
        <taxon>Gunneridae</taxon>
        <taxon>Pentapetalae</taxon>
        <taxon>Dilleniales</taxon>
        <taxon>Dilleniaceae</taxon>
        <taxon>Dillenia</taxon>
    </lineage>
</organism>
<reference evidence="2 3" key="1">
    <citation type="submission" date="2023-12" db="EMBL/GenBank/DDBJ databases">
        <title>A high-quality genome assembly for Dillenia turbinata (Dilleniales).</title>
        <authorList>
            <person name="Chanderbali A."/>
        </authorList>
    </citation>
    <scope>NUCLEOTIDE SEQUENCE [LARGE SCALE GENOMIC DNA]</scope>
    <source>
        <strain evidence="2">LSX21</strain>
        <tissue evidence="2">Leaf</tissue>
    </source>
</reference>
<evidence type="ECO:0000313" key="2">
    <source>
        <dbReference type="EMBL" id="KAK6922343.1"/>
    </source>
</evidence>
<dbReference type="Gene3D" id="3.90.70.10">
    <property type="entry name" value="Cysteine proteinases"/>
    <property type="match status" value="1"/>
</dbReference>
<gene>
    <name evidence="2" type="ORF">RJ641_012850</name>
</gene>
<name>A0AAN8USG6_9MAGN</name>
<dbReference type="AlphaFoldDB" id="A0AAN8USG6"/>
<dbReference type="Proteomes" id="UP001370490">
    <property type="component" value="Unassembled WGS sequence"/>
</dbReference>
<dbReference type="Pfam" id="PF00112">
    <property type="entry name" value="Peptidase_C1"/>
    <property type="match status" value="1"/>
</dbReference>
<dbReference type="GO" id="GO:0008234">
    <property type="term" value="F:cysteine-type peptidase activity"/>
    <property type="evidence" value="ECO:0007669"/>
    <property type="project" value="InterPro"/>
</dbReference>
<evidence type="ECO:0000313" key="3">
    <source>
        <dbReference type="Proteomes" id="UP001370490"/>
    </source>
</evidence>
<feature type="domain" description="Peptidase C1A papain C-terminal" evidence="1">
    <location>
        <begin position="1"/>
        <end position="37"/>
    </location>
</feature>
<keyword evidence="3" id="KW-1185">Reference proteome</keyword>
<dbReference type="InterPro" id="IPR000668">
    <property type="entry name" value="Peptidase_C1A_C"/>
</dbReference>